<evidence type="ECO:0000256" key="1">
    <source>
        <dbReference type="ARBA" id="ARBA00010105"/>
    </source>
</evidence>
<dbReference type="Pfam" id="PF03690">
    <property type="entry name" value="MYG1_exonuc"/>
    <property type="match status" value="1"/>
</dbReference>
<comment type="similarity">
    <text evidence="1">Belongs to the MYG1 family.</text>
</comment>
<dbReference type="Proteomes" id="UP001596060">
    <property type="component" value="Unassembled WGS sequence"/>
</dbReference>
<name>A0ABW0P4Z4_9HYPH</name>
<reference evidence="3" key="1">
    <citation type="journal article" date="2019" name="Int. J. Syst. Evol. Microbiol.">
        <title>The Global Catalogue of Microorganisms (GCM) 10K type strain sequencing project: providing services to taxonomists for standard genome sequencing and annotation.</title>
        <authorList>
            <consortium name="The Broad Institute Genomics Platform"/>
            <consortium name="The Broad Institute Genome Sequencing Center for Infectious Disease"/>
            <person name="Wu L."/>
            <person name="Ma J."/>
        </authorList>
    </citation>
    <scope>NUCLEOTIDE SEQUENCE [LARGE SCALE GENOMIC DNA]</scope>
    <source>
        <strain evidence="3">CCUG 43117</strain>
    </source>
</reference>
<protein>
    <submittedName>
        <fullName evidence="2">MYG1 family protein</fullName>
    </submittedName>
</protein>
<comment type="caution">
    <text evidence="2">The sequence shown here is derived from an EMBL/GenBank/DDBJ whole genome shotgun (WGS) entry which is preliminary data.</text>
</comment>
<organism evidence="2 3">
    <name type="scientific">Bosea massiliensis</name>
    <dbReference type="NCBI Taxonomy" id="151419"/>
    <lineage>
        <taxon>Bacteria</taxon>
        <taxon>Pseudomonadati</taxon>
        <taxon>Pseudomonadota</taxon>
        <taxon>Alphaproteobacteria</taxon>
        <taxon>Hyphomicrobiales</taxon>
        <taxon>Boseaceae</taxon>
        <taxon>Bosea</taxon>
    </lineage>
</organism>
<evidence type="ECO:0000313" key="3">
    <source>
        <dbReference type="Proteomes" id="UP001596060"/>
    </source>
</evidence>
<evidence type="ECO:0000313" key="2">
    <source>
        <dbReference type="EMBL" id="MFC5507771.1"/>
    </source>
</evidence>
<proteinExistence type="inferred from homology"/>
<dbReference type="PANTHER" id="PTHR11215:SF1">
    <property type="entry name" value="MYG1 EXONUCLEASE"/>
    <property type="match status" value="1"/>
</dbReference>
<dbReference type="RefSeq" id="WP_068078910.1">
    <property type="nucleotide sequence ID" value="NZ_JBHSLU010000069.1"/>
</dbReference>
<accession>A0ABW0P4Z4</accession>
<dbReference type="InterPro" id="IPR003226">
    <property type="entry name" value="MYG1_exonuclease"/>
</dbReference>
<keyword evidence="3" id="KW-1185">Reference proteome</keyword>
<gene>
    <name evidence="2" type="ORF">ACFPN9_21220</name>
</gene>
<dbReference type="PANTHER" id="PTHR11215">
    <property type="entry name" value="METAL DEPENDENT HYDROLASE - RELATED"/>
    <property type="match status" value="1"/>
</dbReference>
<dbReference type="EMBL" id="JBHSLU010000069">
    <property type="protein sequence ID" value="MFC5507771.1"/>
    <property type="molecule type" value="Genomic_DNA"/>
</dbReference>
<sequence length="299" mass="32970">MTACTHSGTFHADDVFATALLKLHFDSGLVIRRSRDPEVIAAADIVFDVGGICDPKMLRFDHHMADFPRREDGRPFSSVGLIWEHYGTQILWKVMGLSPIKELQDIADQIDQEFILPIDLIDNGVTAPGATDVTVAVDLFNPNWTEASSDEDVDAAFFRAVDFARNMLLRIFAAKLAEYRAETEIHEAAMRTEDPRLIELPRSVPFRNAVHRLQLTELLYVVSPSGNKGNWGLTAVSVEPNSFVNRKDLPAAWAGLSDAQLQEVTGVDDAVFAHRSRFLAIAKSRAGALQLAETALSAA</sequence>